<protein>
    <submittedName>
        <fullName evidence="1">SPOR domain-containing protein</fullName>
    </submittedName>
</protein>
<dbReference type="EMBL" id="JARHTQ010000046">
    <property type="protein sequence ID" value="MDF2261064.1"/>
    <property type="molecule type" value="Genomic_DNA"/>
</dbReference>
<evidence type="ECO:0000313" key="1">
    <source>
        <dbReference type="EMBL" id="MDF2261064.1"/>
    </source>
</evidence>
<gene>
    <name evidence="1" type="ORF">P2L57_36700</name>
</gene>
<dbReference type="Proteomes" id="UP001220022">
    <property type="component" value="Unassembled WGS sequence"/>
</dbReference>
<accession>A0ABT5ZB51</accession>
<organism evidence="1 2">
    <name type="scientific">Streptantibioticus ferralitis</name>
    <dbReference type="NCBI Taxonomy" id="236510"/>
    <lineage>
        <taxon>Bacteria</taxon>
        <taxon>Bacillati</taxon>
        <taxon>Actinomycetota</taxon>
        <taxon>Actinomycetes</taxon>
        <taxon>Kitasatosporales</taxon>
        <taxon>Streptomycetaceae</taxon>
        <taxon>Streptantibioticus</taxon>
    </lineage>
</organism>
<dbReference type="RefSeq" id="WP_275822291.1">
    <property type="nucleotide sequence ID" value="NZ_BAAANM010000031.1"/>
</dbReference>
<proteinExistence type="predicted"/>
<reference evidence="1 2" key="1">
    <citation type="submission" date="2023-03" db="EMBL/GenBank/DDBJ databases">
        <title>Draft genome sequence of type strain Streptomyces ferralitis JCM 14344.</title>
        <authorList>
            <person name="Klaysubun C."/>
            <person name="Duangmal K."/>
        </authorList>
    </citation>
    <scope>NUCLEOTIDE SEQUENCE [LARGE SCALE GENOMIC DNA]</scope>
    <source>
        <strain evidence="1 2">JCM 14344</strain>
    </source>
</reference>
<keyword evidence="2" id="KW-1185">Reference proteome</keyword>
<sequence length="56" mass="6491">MGELLWAVIRQDDNGNRYRVASCETREEAETVAGRFEARGLGRLYTVEKIDRHRVP</sequence>
<name>A0ABT5ZB51_9ACTN</name>
<evidence type="ECO:0000313" key="2">
    <source>
        <dbReference type="Proteomes" id="UP001220022"/>
    </source>
</evidence>
<comment type="caution">
    <text evidence="1">The sequence shown here is derived from an EMBL/GenBank/DDBJ whole genome shotgun (WGS) entry which is preliminary data.</text>
</comment>